<dbReference type="Proteomes" id="UP000184292">
    <property type="component" value="Unassembled WGS sequence"/>
</dbReference>
<protein>
    <submittedName>
        <fullName evidence="1">Uncharacterized protein</fullName>
    </submittedName>
</protein>
<reference evidence="1 2" key="1">
    <citation type="submission" date="2016-11" db="EMBL/GenBank/DDBJ databases">
        <authorList>
            <person name="Jaros S."/>
            <person name="Januszkiewicz K."/>
            <person name="Wedrychowicz H."/>
        </authorList>
    </citation>
    <scope>NUCLEOTIDE SEQUENCE [LARGE SCALE GENOMIC DNA]</scope>
    <source>
        <strain evidence="1 2">DSM 100565</strain>
    </source>
</reference>
<dbReference type="STRING" id="1447782.SAMN05444417_2252"/>
<accession>A0A1M6EYS2</accession>
<keyword evidence="2" id="KW-1185">Reference proteome</keyword>
<gene>
    <name evidence="1" type="ORF">SAMN05444417_2252</name>
</gene>
<dbReference type="RefSeq" id="WP_073330010.1">
    <property type="nucleotide sequence ID" value="NZ_FQYO01000003.1"/>
</dbReference>
<dbReference type="AlphaFoldDB" id="A0A1M6EYS2"/>
<organism evidence="1 2">
    <name type="scientific">Wenxinia saemankumensis</name>
    <dbReference type="NCBI Taxonomy" id="1447782"/>
    <lineage>
        <taxon>Bacteria</taxon>
        <taxon>Pseudomonadati</taxon>
        <taxon>Pseudomonadota</taxon>
        <taxon>Alphaproteobacteria</taxon>
        <taxon>Rhodobacterales</taxon>
        <taxon>Roseobacteraceae</taxon>
        <taxon>Wenxinia</taxon>
    </lineage>
</organism>
<sequence>MCIAPDTDEMRVILTAHNALTFPPVGIDPARDRLAHARAILADIAHHPREMAVWAAAWAMQHETTYAAQLEAKATLALLMRDAA</sequence>
<name>A0A1M6EYS2_9RHOB</name>
<dbReference type="EMBL" id="FQYO01000003">
    <property type="protein sequence ID" value="SHI90565.1"/>
    <property type="molecule type" value="Genomic_DNA"/>
</dbReference>
<proteinExistence type="predicted"/>
<dbReference type="OrthoDB" id="7864095at2"/>
<evidence type="ECO:0000313" key="2">
    <source>
        <dbReference type="Proteomes" id="UP000184292"/>
    </source>
</evidence>
<evidence type="ECO:0000313" key="1">
    <source>
        <dbReference type="EMBL" id="SHI90565.1"/>
    </source>
</evidence>